<dbReference type="GO" id="GO:0016758">
    <property type="term" value="F:hexosyltransferase activity"/>
    <property type="evidence" value="ECO:0007669"/>
    <property type="project" value="InterPro"/>
</dbReference>
<sequence>MSRPTTTTRGLSVAAGLTLSVAVTVVVMTQTLTGFMLDLQVFQDAGKAMLAGRDLYSEDFPTRSGFRFIYPPFAAIAFIPLAPLAATAAQVAWTAATIAAVWAILAMVATRLRLHGAMALALALTGVALLLEPIRANLGFGQINVFLVLMVTADVLGFTPRRVRGVLVGLAAGVKLTPAAFALMFLARKDWASLVRALGAAVTTIVLGHLVRPADSAYFWTTEFFLTDRGGPPEFVPNQALSGLLARAGLTGAPLDLAVYGFFLLTAAAAAWGACLLIRDDRPVDALMLVSLGVFIASPVAVTHHWSGMFIALPLLLASRRLPVRLALAALVVAHLIGTHLAYSLTPLDPAAHLLQWLVGNAQGLTGIAAFGILLADAARQPTPTRPDPEDPDA</sequence>
<keyword evidence="2" id="KW-1003">Cell membrane</keyword>
<feature type="transmembrane region" description="Helical" evidence="8">
    <location>
        <begin position="324"/>
        <end position="343"/>
    </location>
</feature>
<accession>A0AAD0NNJ5</accession>
<evidence type="ECO:0000313" key="10">
    <source>
        <dbReference type="Proteomes" id="UP000244903"/>
    </source>
</evidence>
<feature type="transmembrane region" description="Helical" evidence="8">
    <location>
        <begin position="355"/>
        <end position="376"/>
    </location>
</feature>
<evidence type="ECO:0000256" key="3">
    <source>
        <dbReference type="ARBA" id="ARBA00022679"/>
    </source>
</evidence>
<evidence type="ECO:0000256" key="4">
    <source>
        <dbReference type="ARBA" id="ARBA00022692"/>
    </source>
</evidence>
<gene>
    <name evidence="9" type="ORF">A6048_11490</name>
</gene>
<evidence type="ECO:0000256" key="8">
    <source>
        <dbReference type="SAM" id="Phobius"/>
    </source>
</evidence>
<feature type="transmembrane region" description="Helical" evidence="8">
    <location>
        <begin position="116"/>
        <end position="134"/>
    </location>
</feature>
<protein>
    <recommendedName>
        <fullName evidence="11">Alpha-1,2-mannosyltransferase</fullName>
    </recommendedName>
</protein>
<evidence type="ECO:0000256" key="7">
    <source>
        <dbReference type="ARBA" id="ARBA00024033"/>
    </source>
</evidence>
<feature type="transmembrane region" description="Helical" evidence="8">
    <location>
        <begin position="193"/>
        <end position="211"/>
    </location>
</feature>
<feature type="transmembrane region" description="Helical" evidence="8">
    <location>
        <begin position="68"/>
        <end position="85"/>
    </location>
</feature>
<organism evidence="9 10">
    <name type="scientific">Dietzia psychralcaliphila</name>
    <dbReference type="NCBI Taxonomy" id="139021"/>
    <lineage>
        <taxon>Bacteria</taxon>
        <taxon>Bacillati</taxon>
        <taxon>Actinomycetota</taxon>
        <taxon>Actinomycetes</taxon>
        <taxon>Mycobacteriales</taxon>
        <taxon>Dietziaceae</taxon>
        <taxon>Dietzia</taxon>
    </lineage>
</organism>
<feature type="transmembrane region" description="Helical" evidence="8">
    <location>
        <begin position="91"/>
        <end position="109"/>
    </location>
</feature>
<feature type="transmembrane region" description="Helical" evidence="8">
    <location>
        <begin position="257"/>
        <end position="279"/>
    </location>
</feature>
<evidence type="ECO:0000313" key="9">
    <source>
        <dbReference type="EMBL" id="AWH96012.1"/>
    </source>
</evidence>
<evidence type="ECO:0000256" key="5">
    <source>
        <dbReference type="ARBA" id="ARBA00022989"/>
    </source>
</evidence>
<dbReference type="Proteomes" id="UP000244903">
    <property type="component" value="Chromosome"/>
</dbReference>
<dbReference type="GO" id="GO:0005886">
    <property type="term" value="C:plasma membrane"/>
    <property type="evidence" value="ECO:0007669"/>
    <property type="project" value="UniProtKB-SubCell"/>
</dbReference>
<feature type="transmembrane region" description="Helical" evidence="8">
    <location>
        <begin position="166"/>
        <end position="187"/>
    </location>
</feature>
<name>A0AAD0NNJ5_9ACTN</name>
<evidence type="ECO:0000256" key="6">
    <source>
        <dbReference type="ARBA" id="ARBA00023136"/>
    </source>
</evidence>
<comment type="subcellular location">
    <subcellularLocation>
        <location evidence="1">Cell membrane</location>
        <topology evidence="1">Multi-pass membrane protein</topology>
    </subcellularLocation>
</comment>
<dbReference type="AlphaFoldDB" id="A0AAD0NNJ5"/>
<keyword evidence="10" id="KW-1185">Reference proteome</keyword>
<keyword evidence="4 8" id="KW-0812">Transmembrane</keyword>
<keyword evidence="3" id="KW-0808">Transferase</keyword>
<comment type="similarity">
    <text evidence="7">Belongs to the glycosyltransferase 87 family.</text>
</comment>
<feature type="transmembrane region" description="Helical" evidence="8">
    <location>
        <begin position="12"/>
        <end position="37"/>
    </location>
</feature>
<keyword evidence="5 8" id="KW-1133">Transmembrane helix</keyword>
<evidence type="ECO:0008006" key="11">
    <source>
        <dbReference type="Google" id="ProtNLM"/>
    </source>
</evidence>
<dbReference type="EMBL" id="CP015453">
    <property type="protein sequence ID" value="AWH96012.1"/>
    <property type="molecule type" value="Genomic_DNA"/>
</dbReference>
<proteinExistence type="inferred from homology"/>
<keyword evidence="6 8" id="KW-0472">Membrane</keyword>
<evidence type="ECO:0000256" key="1">
    <source>
        <dbReference type="ARBA" id="ARBA00004651"/>
    </source>
</evidence>
<feature type="transmembrane region" description="Helical" evidence="8">
    <location>
        <begin position="291"/>
        <end position="317"/>
    </location>
</feature>
<dbReference type="KEGG" id="dpc:A6048_11490"/>
<reference evidence="9 10" key="1">
    <citation type="submission" date="2016-04" db="EMBL/GenBank/DDBJ databases">
        <title>Complete genome sequence of the haloalkaliphilic hydrocarbon-degrading bacterium Dietzia psychralcaliphila ILA-1T, isolated from a drain of a fish product-processing plant.</title>
        <authorList>
            <person name="Zhao J."/>
            <person name="Hu B."/>
            <person name="Geng S."/>
            <person name="Nie Y."/>
            <person name="Tang Y."/>
        </authorList>
    </citation>
    <scope>NUCLEOTIDE SEQUENCE [LARGE SCALE GENOMIC DNA]</scope>
    <source>
        <strain evidence="9 10">ILA-1</strain>
    </source>
</reference>
<dbReference type="Pfam" id="PF09594">
    <property type="entry name" value="GT87"/>
    <property type="match status" value="1"/>
</dbReference>
<feature type="transmembrane region" description="Helical" evidence="8">
    <location>
        <begin position="140"/>
        <end position="159"/>
    </location>
</feature>
<evidence type="ECO:0000256" key="2">
    <source>
        <dbReference type="ARBA" id="ARBA00022475"/>
    </source>
</evidence>
<dbReference type="InterPro" id="IPR018584">
    <property type="entry name" value="GT87"/>
</dbReference>
<dbReference type="RefSeq" id="WP_107746535.1">
    <property type="nucleotide sequence ID" value="NZ_CP015453.1"/>
</dbReference>